<gene>
    <name evidence="3" type="ORF">CHILSU_LOCUS7499</name>
</gene>
<evidence type="ECO:0000313" key="3">
    <source>
        <dbReference type="EMBL" id="CAH0688215.1"/>
    </source>
</evidence>
<keyword evidence="4" id="KW-1185">Reference proteome</keyword>
<dbReference type="SUPFAM" id="SSF57850">
    <property type="entry name" value="RING/U-box"/>
    <property type="match status" value="1"/>
</dbReference>
<accession>A0ABN8EEH9</accession>
<name>A0ABN8EEH9_CHISP</name>
<dbReference type="InterPro" id="IPR013083">
    <property type="entry name" value="Znf_RING/FYVE/PHD"/>
</dbReference>
<dbReference type="EMBL" id="OU963920">
    <property type="protein sequence ID" value="CAH0688215.1"/>
    <property type="molecule type" value="Genomic_DNA"/>
</dbReference>
<feature type="non-terminal residue" evidence="3">
    <location>
        <position position="1"/>
    </location>
</feature>
<dbReference type="PANTHER" id="PTHR45877:SF2">
    <property type="entry name" value="E3 UBIQUITIN-PROTEIN LIGASE SINA-RELATED"/>
    <property type="match status" value="1"/>
</dbReference>
<evidence type="ECO:0000259" key="2">
    <source>
        <dbReference type="PROSITE" id="PS50106"/>
    </source>
</evidence>
<dbReference type="PROSITE" id="PS50106">
    <property type="entry name" value="PDZ"/>
    <property type="match status" value="1"/>
</dbReference>
<dbReference type="Proteomes" id="UP001153292">
    <property type="component" value="Chromosome 27"/>
</dbReference>
<evidence type="ECO:0000256" key="1">
    <source>
        <dbReference type="SAM" id="MobiDB-lite"/>
    </source>
</evidence>
<dbReference type="Gene3D" id="2.30.42.10">
    <property type="match status" value="1"/>
</dbReference>
<sequence>RWVRISRVNCAPKTCLNNKNPLWLCEFSSSLLIKLNLPEDEGEGLGFRLTRTLWDPYPWVRDVTAGSRADHAGLQVGDCLLQADGKDLLGLPVGQVAGLIRGDGAGRGVSLLAWNCGVDPKEDPELLWSCGGGGRGESARRALSGVLRALTCSVCAATAARPLTCARSHLYCTACWSRLERCALCREPLPAQDSPYARNLVAEQVFEAIATEYEIKNTLKKQRETVSAQNTPNRTPNLSPAVSRRGQYQHSMMHKKKAVQFTERGQNFSSDPNIHRSLNHELTRQTPKTTNNPHVLTAGNTECKCQVNTQVPHIRIEDTDVCESNSSICSSIQHKLVSRLRPACSLADLQNIALQSCQITRSLNSLGDCNVQHTASLENLKNTEGSVILLPSLPIYVLPVPCDQNKN</sequence>
<feature type="domain" description="PDZ" evidence="2">
    <location>
        <begin position="34"/>
        <end position="101"/>
    </location>
</feature>
<feature type="compositionally biased region" description="Polar residues" evidence="1">
    <location>
        <begin position="225"/>
        <end position="250"/>
    </location>
</feature>
<evidence type="ECO:0000313" key="4">
    <source>
        <dbReference type="Proteomes" id="UP001153292"/>
    </source>
</evidence>
<dbReference type="SMART" id="SM00228">
    <property type="entry name" value="PDZ"/>
    <property type="match status" value="1"/>
</dbReference>
<dbReference type="InterPro" id="IPR041489">
    <property type="entry name" value="PDZ_6"/>
</dbReference>
<dbReference type="InterPro" id="IPR004162">
    <property type="entry name" value="SINA-like_animal"/>
</dbReference>
<protein>
    <recommendedName>
        <fullName evidence="2">PDZ domain-containing protein</fullName>
    </recommendedName>
</protein>
<reference evidence="3" key="1">
    <citation type="submission" date="2021-12" db="EMBL/GenBank/DDBJ databases">
        <authorList>
            <person name="King R."/>
        </authorList>
    </citation>
    <scope>NUCLEOTIDE SEQUENCE</scope>
</reference>
<dbReference type="Pfam" id="PF17820">
    <property type="entry name" value="PDZ_6"/>
    <property type="match status" value="1"/>
</dbReference>
<dbReference type="InterPro" id="IPR036034">
    <property type="entry name" value="PDZ_sf"/>
</dbReference>
<dbReference type="SUPFAM" id="SSF50156">
    <property type="entry name" value="PDZ domain-like"/>
    <property type="match status" value="1"/>
</dbReference>
<dbReference type="PANTHER" id="PTHR45877">
    <property type="entry name" value="E3 UBIQUITIN-PROTEIN LIGASE SIAH2"/>
    <property type="match status" value="1"/>
</dbReference>
<proteinExistence type="predicted"/>
<organism evidence="3 4">
    <name type="scientific">Chilo suppressalis</name>
    <name type="common">Asiatic rice borer moth</name>
    <dbReference type="NCBI Taxonomy" id="168631"/>
    <lineage>
        <taxon>Eukaryota</taxon>
        <taxon>Metazoa</taxon>
        <taxon>Ecdysozoa</taxon>
        <taxon>Arthropoda</taxon>
        <taxon>Hexapoda</taxon>
        <taxon>Insecta</taxon>
        <taxon>Pterygota</taxon>
        <taxon>Neoptera</taxon>
        <taxon>Endopterygota</taxon>
        <taxon>Lepidoptera</taxon>
        <taxon>Glossata</taxon>
        <taxon>Ditrysia</taxon>
        <taxon>Pyraloidea</taxon>
        <taxon>Crambidae</taxon>
        <taxon>Crambinae</taxon>
        <taxon>Chilo</taxon>
    </lineage>
</organism>
<dbReference type="CDD" id="cd00136">
    <property type="entry name" value="PDZ_canonical"/>
    <property type="match status" value="1"/>
</dbReference>
<dbReference type="InterPro" id="IPR001478">
    <property type="entry name" value="PDZ"/>
</dbReference>
<dbReference type="Gene3D" id="3.30.40.10">
    <property type="entry name" value="Zinc/RING finger domain, C3HC4 (zinc finger)"/>
    <property type="match status" value="1"/>
</dbReference>
<feature type="region of interest" description="Disordered" evidence="1">
    <location>
        <begin position="223"/>
        <end position="255"/>
    </location>
</feature>